<keyword evidence="8" id="KW-0804">Transcription</keyword>
<geneLocation type="plastid" evidence="13"/>
<keyword evidence="5" id="KW-0548">Nucleotidyltransferase</keyword>
<dbReference type="Gene3D" id="1.10.150.390">
    <property type="match status" value="1"/>
</dbReference>
<dbReference type="Gene3D" id="1.10.1790.20">
    <property type="match status" value="1"/>
</dbReference>
<feature type="transmembrane region" description="Helical" evidence="9">
    <location>
        <begin position="2919"/>
        <end position="2936"/>
    </location>
</feature>
<dbReference type="InterPro" id="IPR007066">
    <property type="entry name" value="RNA_pol_Rpb1_3"/>
</dbReference>
<dbReference type="GO" id="GO:0006351">
    <property type="term" value="P:DNA-templated transcription"/>
    <property type="evidence" value="ECO:0007669"/>
    <property type="project" value="InterPro"/>
</dbReference>
<keyword evidence="3 13" id="KW-0934">Plastid</keyword>
<dbReference type="CDD" id="cd02655">
    <property type="entry name" value="RNAP_beta'_C"/>
    <property type="match status" value="1"/>
</dbReference>
<dbReference type="InterPro" id="IPR012756">
    <property type="entry name" value="DNA-dir_RpoC2_beta_pp"/>
</dbReference>
<organism evidence="13">
    <name type="scientific">Pandorina colemaniae</name>
    <dbReference type="NCBI Taxonomy" id="47786"/>
    <lineage>
        <taxon>Eukaryota</taxon>
        <taxon>Viridiplantae</taxon>
        <taxon>Chlorophyta</taxon>
        <taxon>core chlorophytes</taxon>
        <taxon>Chlorophyceae</taxon>
        <taxon>CS clade</taxon>
        <taxon>Chlamydomonadales</taxon>
        <taxon>Volvocaceae</taxon>
        <taxon>Pandorina</taxon>
    </lineage>
</organism>
<sequence length="3604" mass="418522">MNLVLMQKNKKIITTSKNFLKSYYVLPQESKAFFNYTFDKGRLKSLVSWTLENYGQYKTVELLEQLKKIGFEYATKAGISLGIDDLKIPPKKQTLLLSAEKLTKLTQYQYERADITAVERFQRLIETWHRTSEQLKQEVINHFEETDVLNPVYMMAFSGARGNISQVRQLVGMRGLMSNPQGQIIDFPIRSNFREGLTLTEYIISSYGARKGIVDTALRTANAGYLTRRLVDVAQHVIISHFDCGTQKGIFLTDIKENNKTIVSVQNRIVGRVLARDIYKSKSEHALSKKSTFFKDSSHKVIGSTYFKVFSRNQEISSDIAFEIAKLTNKIFVRSPLTCNTTKMLCQLCYGWSLAQGNLVSVGEAVGVIAAQSIGEPGTQLTMRTFHTGGVFSGDVSDEIRAPYNGYVYYENTIPGILIRAIDGKILFLTKSDGTLFFSKVFNTQVLKTKDFHNLPDIKKYKIPAYTILFMRNGEEVFPKQVVAQITSIRTKSKMRDTAELIIKSDFEGIFYGKNLIIKKQIIGPKPKYVGQAKQTLLIDPKAMEIVIKARGWNFGWVLSGKRYELPLLLKSFPICGDYITQQTMITRHNLKLPCNTSNQYVTFNTLKFNRDKKYLSDSALQNRVNQKTNQNYKPDTTLACMSFSPKILSKKILNSLNTFKNLKTNKEYFNTFLRDLKKIKKTGLLKVLIRLKPKKVLQAKSQKSDSLLKRQNMIVTYQEDTYHLNKQNLLQNDSKENLIKPVKSKSTQFLVAKQKQIQSKNKLWTFVKQYFITKKEFNTSLDSKLKNIFNFILSKPFKAEKKLPNFMPTLNTFSTKNTSINTASRSFKKSFSSLVLTKKPSYNAQVFKTWYQNIKIKQDLLFLNLQKIKYHKLSYFYFFNCDDLINNKFTYNLSFADTLVENKQPPFKKSQCYKIKFNLKSKKTIFHYNIAYKEIMLSNYISVSNQFYNPLASVFVKKHTTKETVLLKRFKMSNNLLEWFSSSTKPTTFPKMKIRKQHSLIMKAKPSKALFIKTITENNSLKHKASFLGANLPTWSPKQTKEMFDFLDATASDLASHNLDLEQEPPLNTETTATTPAKFTKNQFVKSIFSKKTTLKYQPSNHVSNLLFDSDSALVVLTLYKTRSPKIRHYFKKFSISNNNLNAFIKPTKDKKLEKYKKLYKKITSKKTNPAITKRKIYYKHQTNLQNNIYHMFVTKNKKLINDNTTSRKGDKVTVLKAHNQKKALQKYNNTFFAHKADLKQNHLIGLDKSKSNKLQTTKALVKPSYLKNLTKKPACFIMTKKYKLIIESRKNSYTSMLSKNFLTKAALNNNFDFNYVLTQSYIPKIKINPTTTPKFLKKSQIEQKQSLKKQKSSPVKRILSFGSNACLDHTNKKVLPFLSSYQPLFKKEVSADFRITTLPHNYKSRFNFFRYFKLTKKQPGKSLILKHFKQTNHSYSKNVLQKQNSQNKNNNAVHINTRIYKYLAKTKPYCFILFKNKIHYSLSELLFKSKNYIEFNKLKFNQLNNIFKKKYKKQYNRSKTLKQVKSIGNKKSLYSFVSRPKLINQLVTNSYFRTIVNTNVNKLPQRSGSLFNNHYKLTYNTIFYLYFSYILNLSAILPIENLMIANTSFYNTKKNLIDLYSFLSEQKISKKINLLKHLKFLKASKICISESFVVASYNYLTKNHLVDDYKFINNKCINNNVSCALLSKASLQSIKTTENKKSQLINKKQVFSNTKFRKSLIKHVVYILVKKVSPKKSTQNTAQANLLISHHPQQQYLITLPQMLKLLLISSINKKFFLLKQSTENKMLQIMLASITPNIVFNFKVKKIKHIIKTEFFKNKLYWIKNKKPRFLPHYFEHLSRGPWPLFIKKLPEQIKQKQYFLFSDFVNLMQLKIDFNKIQQGSKVPSLPSNQLYLNIKKIQKLYNKLSLKDRQLIKKNTQGLKLFNLNIIKKILTDLSFDAIASDSALQNLDATKKQNNILLPNPANATLDTSPTRDAFLKQNLKSFFNKLQPGTLSQVLSRKQSHFLKWQQRLGCDVMINILNRSQRHSNLQISSLSKIPLIQNQNILGVNTYKKFLKISCKNFDCKKTNLLNPTYLFYIKINKIKNPLINHLPKQKKDLCLFPKTPNFALVINNSNKKPVHMLDNYTETLSTKSILSHINNYFTKKRISYIKPPFFDLYSKELSCDVVTSQPCYFFPHPKKGFSNFTQQGWNPVFTPDLIKSGVNTDIIKLHYSKNLKKKISFIPKQPCINIYFSTKITEKINPPGLIHKRKAEFKNSYSFLKNNQKDPSLGFAHSSQTHLNNFSFIYDQTNLLTQTNYFSPFEGELLNVKPYKNYLVLNPYYGNFKNLTKTKTKEQKIRKAMFNYYLSTINNVSYNLLSALDKMFITNHYFNNNYNFNVKNQEALLGFAKSKTQAMQVVTTKQKSNKSKNLIMLASNKSYNDFSQHLLPYNTDIIKYITQSTKQSLKDSQQIQKDWSRFNLDASASDFARQNLVLTKKDLIALNTSPFTNCFTLEQAFMIKKNYQILQSRIKQDTSLKNLPLNDDFNLDGGLLFTTTKGFQNKKTSYLINKLCESHIKNTFKIKTLVELNKETHFNKAYNFNLKNKWIQSLNLIPFDSIKTPRFCKAESNKYFSSRCFTSDALASRSKLLFASLEPGLPKSSRQKTTSFQALKNFKLSLNLINSLWFRKQNKQKQKTESTSLPHNAIKIKISLKSSILLQSSANKTKELIYYRPYFSQVNIKWNKYNQKKLLTKNKVGFFFLKGNPFLKTTSTKVMLQHNLSKFNNMFLNSKMYNIITNHRLNNVDLFNDLLQDIRYSNLKHCVEIQKLHINQNFLILNPWLDKLCFNKFKMSDVKHLDKKYLSDSALLLQRQNLDENTINKKQLQLSKNKMLFANYLNSKDVYSNKHDLIKVYPNNIRGQYLKMKLFKKGTRTLPIITFSSYCLLSYLVCKDYKKTTNRDAIASDSSILLELKDQNNKASKSDLTHRDRLDSIFKNDNQGNQIQSAASESNFLKIKYQKLFDLLKPIDLGQNNSISVLNKQFSTYKKLQQGFFIYILTSKFIYNKSHSLDSSEITVLPQSQKIDSASLKNTLRINKIWVKKYDSFSMILRSDACRSDAFYLADKIKVKSVLKSNKKITKHKIYFNTNILAWFDFGLNLCLYYLTYFLQLDLLEEFKNLHDSAKQNLMRKHHELQNTIIQFYPSTKKTEKNKYKTKTSIMSGKILWQNYNIILYNPLKSINVRVIKRSGQLIHMNKQKITIRIGQPLVISPNSIIHASHGDFIPSKTSVINLTYQQLKTGDIVQGIPKIEQLFEARTTKRGRLFKDNVSNLLTGLFLKYFIKTTYLFRKNLLKFSKNNTKKALENFGFDKDSKIKATKANTQLNVTNKLYKNYETIILSLALEWSVKQSFYKIQQIIVDGILRVYRSQGVSIADKHVEIIVKQMTSKVRIINSNKTKLTDYSFTLKTINSYFGKKTKRNKVFENTLLEQLLSNNLKSPTGLFPGEIVDLDFVENINTLITKSQQPIYNENQDNIKQHSDLFNNKDTLQPIKYEPIVLGITRASLEVESFLSAASFQQTTRVLSQAALYKKKDFLKGLKENIIIGNLIPAGTGYISHLNF</sequence>
<dbReference type="GO" id="GO:0003677">
    <property type="term" value="F:DNA binding"/>
    <property type="evidence" value="ECO:0007669"/>
    <property type="project" value="InterPro"/>
</dbReference>
<evidence type="ECO:0000256" key="4">
    <source>
        <dbReference type="ARBA" id="ARBA00022679"/>
    </source>
</evidence>
<dbReference type="GO" id="GO:0000428">
    <property type="term" value="C:DNA-directed RNA polymerase complex"/>
    <property type="evidence" value="ECO:0007669"/>
    <property type="project" value="UniProtKB-KW"/>
</dbReference>
<evidence type="ECO:0000256" key="6">
    <source>
        <dbReference type="ARBA" id="ARBA00022723"/>
    </source>
</evidence>
<feature type="domain" description="RNA polymerase Rpb1" evidence="12">
    <location>
        <begin position="115"/>
        <end position="193"/>
    </location>
</feature>
<dbReference type="PANTHER" id="PTHR19376:SF68">
    <property type="entry name" value="DNA-DIRECTED RNA POLYMERASE SUBUNIT BETA"/>
    <property type="match status" value="1"/>
</dbReference>
<dbReference type="Pfam" id="PF04983">
    <property type="entry name" value="RNA_pol_Rpb1_3"/>
    <property type="match status" value="1"/>
</dbReference>
<protein>
    <recommendedName>
        <fullName evidence="1">DNA-directed RNA polymerase</fullName>
        <ecNumber evidence="1">2.7.7.6</ecNumber>
    </recommendedName>
</protein>
<evidence type="ECO:0000256" key="5">
    <source>
        <dbReference type="ARBA" id="ARBA00022695"/>
    </source>
</evidence>
<feature type="domain" description="RNA polymerase Rpb1" evidence="10">
    <location>
        <begin position="26"/>
        <end position="86"/>
    </location>
</feature>
<keyword evidence="9" id="KW-0812">Transmembrane</keyword>
<dbReference type="EMBL" id="MH511723">
    <property type="protein sequence ID" value="QIA46874.1"/>
    <property type="molecule type" value="Genomic_DNA"/>
</dbReference>
<reference evidence="13" key="1">
    <citation type="journal article" date="2019" name="Front. Microbiol.">
        <title>Evolutionary Analysis of Unicellular Species in Chlamydomonadales Through Chloroplast Genome Comparison With the Colonial Volvocine Algae.</title>
        <authorList>
            <person name="Hu Y."/>
            <person name="Xing W."/>
            <person name="Song H."/>
            <person name="Zhu H."/>
            <person name="Liu G."/>
            <person name="Hu Z."/>
        </authorList>
    </citation>
    <scope>NUCLEOTIDE SEQUENCE</scope>
    <source>
        <strain evidence="13">PC82</strain>
    </source>
</reference>
<dbReference type="InterPro" id="IPR007081">
    <property type="entry name" value="RNA_pol_Rpb1_5"/>
</dbReference>
<keyword evidence="9" id="KW-0472">Membrane</keyword>
<keyword evidence="6" id="KW-0479">Metal-binding</keyword>
<accession>A0A6C0RWK3</accession>
<dbReference type="GO" id="GO:0046872">
    <property type="term" value="F:metal ion binding"/>
    <property type="evidence" value="ECO:0007669"/>
    <property type="project" value="UniProtKB-KW"/>
</dbReference>
<name>A0A6C0RWK3_9CHLO</name>
<dbReference type="GO" id="GO:0003899">
    <property type="term" value="F:DNA-directed RNA polymerase activity"/>
    <property type="evidence" value="ECO:0007669"/>
    <property type="project" value="UniProtKB-EC"/>
</dbReference>
<evidence type="ECO:0000256" key="8">
    <source>
        <dbReference type="ARBA" id="ARBA00023163"/>
    </source>
</evidence>
<evidence type="ECO:0000259" key="11">
    <source>
        <dbReference type="Pfam" id="PF04998"/>
    </source>
</evidence>
<dbReference type="InterPro" id="IPR045867">
    <property type="entry name" value="DNA-dir_RpoC_beta_prime"/>
</dbReference>
<dbReference type="InterPro" id="IPR042102">
    <property type="entry name" value="RNA_pol_Rpb1_3_sf"/>
</dbReference>
<dbReference type="EC" id="2.7.7.6" evidence="1"/>
<dbReference type="HAMAP" id="MF_01324">
    <property type="entry name" value="RNApol_bact_RpoC2"/>
    <property type="match status" value="1"/>
</dbReference>
<evidence type="ECO:0000256" key="9">
    <source>
        <dbReference type="SAM" id="Phobius"/>
    </source>
</evidence>
<dbReference type="PANTHER" id="PTHR19376">
    <property type="entry name" value="DNA-DIRECTED RNA POLYMERASE"/>
    <property type="match status" value="1"/>
</dbReference>
<dbReference type="Gene3D" id="1.10.274.100">
    <property type="entry name" value="RNA polymerase Rpb1, domain 3"/>
    <property type="match status" value="1"/>
</dbReference>
<feature type="domain" description="RNA polymerase Rpb1" evidence="11">
    <location>
        <begin position="196"/>
        <end position="497"/>
    </location>
</feature>
<keyword evidence="4" id="KW-0808">Transferase</keyword>
<proteinExistence type="inferred from homology"/>
<dbReference type="Pfam" id="PF05000">
    <property type="entry name" value="RNA_pol_Rpb1_4"/>
    <property type="match status" value="1"/>
</dbReference>
<evidence type="ECO:0000259" key="12">
    <source>
        <dbReference type="Pfam" id="PF05000"/>
    </source>
</evidence>
<keyword evidence="2" id="KW-0240">DNA-directed RNA polymerase</keyword>
<dbReference type="Pfam" id="PF04998">
    <property type="entry name" value="RNA_pol_Rpb1_5"/>
    <property type="match status" value="1"/>
</dbReference>
<dbReference type="InterPro" id="IPR038120">
    <property type="entry name" value="Rpb1_funnel_sf"/>
</dbReference>
<dbReference type="SUPFAM" id="SSF64484">
    <property type="entry name" value="beta and beta-prime subunits of DNA dependent RNA-polymerase"/>
    <property type="match status" value="2"/>
</dbReference>
<evidence type="ECO:0000256" key="1">
    <source>
        <dbReference type="ARBA" id="ARBA00012418"/>
    </source>
</evidence>
<evidence type="ECO:0000256" key="3">
    <source>
        <dbReference type="ARBA" id="ARBA00022640"/>
    </source>
</evidence>
<evidence type="ECO:0000256" key="2">
    <source>
        <dbReference type="ARBA" id="ARBA00022478"/>
    </source>
</evidence>
<dbReference type="NCBIfam" id="TIGR02388">
    <property type="entry name" value="rpoC2_cyan"/>
    <property type="match status" value="1"/>
</dbReference>
<dbReference type="InterPro" id="IPR007083">
    <property type="entry name" value="RNA_pol_Rpb1_4"/>
</dbReference>
<feature type="transmembrane region" description="Helical" evidence="9">
    <location>
        <begin position="3128"/>
        <end position="3149"/>
    </location>
</feature>
<keyword evidence="9" id="KW-1133">Transmembrane helix</keyword>
<evidence type="ECO:0000256" key="7">
    <source>
        <dbReference type="ARBA" id="ARBA00022833"/>
    </source>
</evidence>
<keyword evidence="7" id="KW-0862">Zinc</keyword>
<evidence type="ECO:0000259" key="10">
    <source>
        <dbReference type="Pfam" id="PF04983"/>
    </source>
</evidence>
<evidence type="ECO:0000313" key="13">
    <source>
        <dbReference type="EMBL" id="QIA46874.1"/>
    </source>
</evidence>
<gene>
    <name evidence="13" type="primary">rpoC2</name>
</gene>
<dbReference type="Gene3D" id="1.10.132.30">
    <property type="match status" value="1"/>
</dbReference>